<dbReference type="EMBL" id="JACJVR010000022">
    <property type="protein sequence ID" value="MBB6691126.1"/>
    <property type="molecule type" value="Genomic_DNA"/>
</dbReference>
<comment type="caution">
    <text evidence="2">The sequence shown here is derived from an EMBL/GenBank/DDBJ whole genome shotgun (WGS) entry which is preliminary data.</text>
</comment>
<feature type="domain" description="N-acetyltransferase" evidence="1">
    <location>
        <begin position="5"/>
        <end position="169"/>
    </location>
</feature>
<dbReference type="InterPro" id="IPR000182">
    <property type="entry name" value="GNAT_dom"/>
</dbReference>
<dbReference type="SUPFAM" id="SSF55729">
    <property type="entry name" value="Acyl-CoA N-acyltransferases (Nat)"/>
    <property type="match status" value="1"/>
</dbReference>
<sequence length="226" mass="25765">MLQYRKISSIDDPYFAKMHRLMGEVFPPEEVLAFELWREPLQDPTIQVYVAVLDGEVVGATEYRYRPELAVAMTDFTIIGRAGLGIGRFLLTEREKHLRELEKESGVPSLGMFAEIYDPGTEAASSLAFGSVSPMNPLVRREVLSHLGFKKLDVEYVHPSWDHEGKAVRGLDFCFRPADESADSLPSSLPGRFLRWYYSALPNKPREWEEMMEAIEARDRIALLPI</sequence>
<keyword evidence="2" id="KW-0808">Transferase</keyword>
<organism evidence="2 3">
    <name type="scientific">Cohnella xylanilytica</name>
    <dbReference type="NCBI Taxonomy" id="557555"/>
    <lineage>
        <taxon>Bacteria</taxon>
        <taxon>Bacillati</taxon>
        <taxon>Bacillota</taxon>
        <taxon>Bacilli</taxon>
        <taxon>Bacillales</taxon>
        <taxon>Paenibacillaceae</taxon>
        <taxon>Cohnella</taxon>
    </lineage>
</organism>
<proteinExistence type="predicted"/>
<dbReference type="AlphaFoldDB" id="A0A841TS52"/>
<evidence type="ECO:0000313" key="3">
    <source>
        <dbReference type="Proteomes" id="UP000553776"/>
    </source>
</evidence>
<reference evidence="2 3" key="1">
    <citation type="submission" date="2020-08" db="EMBL/GenBank/DDBJ databases">
        <title>Cohnella phylogeny.</title>
        <authorList>
            <person name="Dunlap C."/>
        </authorList>
    </citation>
    <scope>NUCLEOTIDE SEQUENCE [LARGE SCALE GENOMIC DNA]</scope>
    <source>
        <strain evidence="2 3">DSM 25239</strain>
    </source>
</reference>
<evidence type="ECO:0000259" key="1">
    <source>
        <dbReference type="PROSITE" id="PS51186"/>
    </source>
</evidence>
<accession>A0A841TS52</accession>
<dbReference type="GO" id="GO:0016747">
    <property type="term" value="F:acyltransferase activity, transferring groups other than amino-acyl groups"/>
    <property type="evidence" value="ECO:0007669"/>
    <property type="project" value="InterPro"/>
</dbReference>
<keyword evidence="3" id="KW-1185">Reference proteome</keyword>
<dbReference type="Gene3D" id="3.40.630.30">
    <property type="match status" value="1"/>
</dbReference>
<gene>
    <name evidence="2" type="ORF">H7B90_06885</name>
</gene>
<dbReference type="PROSITE" id="PS51186">
    <property type="entry name" value="GNAT"/>
    <property type="match status" value="1"/>
</dbReference>
<name>A0A841TS52_9BACL</name>
<dbReference type="InterPro" id="IPR016181">
    <property type="entry name" value="Acyl_CoA_acyltransferase"/>
</dbReference>
<dbReference type="Proteomes" id="UP000553776">
    <property type="component" value="Unassembled WGS sequence"/>
</dbReference>
<dbReference type="RefSeq" id="WP_185135128.1">
    <property type="nucleotide sequence ID" value="NZ_BORM01000005.1"/>
</dbReference>
<evidence type="ECO:0000313" key="2">
    <source>
        <dbReference type="EMBL" id="MBB6691126.1"/>
    </source>
</evidence>
<protein>
    <submittedName>
        <fullName evidence="2">GNAT family N-acetyltransferase</fullName>
    </submittedName>
</protein>